<organism evidence="9 10">
    <name type="scientific">Pseudomonas putida</name>
    <name type="common">Arthrobacter siderocapsulatus</name>
    <dbReference type="NCBI Taxonomy" id="303"/>
    <lineage>
        <taxon>Bacteria</taxon>
        <taxon>Pseudomonadati</taxon>
        <taxon>Pseudomonadota</taxon>
        <taxon>Gammaproteobacteria</taxon>
        <taxon>Pseudomonadales</taxon>
        <taxon>Pseudomonadaceae</taxon>
        <taxon>Pseudomonas</taxon>
    </lineage>
</organism>
<feature type="domain" description="NEL" evidence="8">
    <location>
        <begin position="1547"/>
        <end position="1832"/>
    </location>
</feature>
<protein>
    <recommendedName>
        <fullName evidence="2">RING-type E3 ubiquitin transferase</fullName>
        <ecNumber evidence="2">2.3.2.27</ecNumber>
    </recommendedName>
</protein>
<dbReference type="PROSITE" id="PS52053">
    <property type="entry name" value="NEL"/>
    <property type="match status" value="1"/>
</dbReference>
<dbReference type="SUPFAM" id="SSF52058">
    <property type="entry name" value="L domain-like"/>
    <property type="match status" value="1"/>
</dbReference>
<comment type="similarity">
    <text evidence="6">Belongs to the LRR-containing bacterial E3 ligase family.</text>
</comment>
<gene>
    <name evidence="9" type="ORF">H4C47_00865</name>
</gene>
<accession>A0A7W2QH00</accession>
<dbReference type="InterPro" id="IPR032675">
    <property type="entry name" value="LRR_dom_sf"/>
</dbReference>
<evidence type="ECO:0000256" key="6">
    <source>
        <dbReference type="PROSITE-ProRule" id="PRU01398"/>
    </source>
</evidence>
<evidence type="ECO:0000256" key="4">
    <source>
        <dbReference type="ARBA" id="ARBA00022737"/>
    </source>
</evidence>
<dbReference type="InterPro" id="IPR003591">
    <property type="entry name" value="Leu-rich_rpt_typical-subtyp"/>
</dbReference>
<dbReference type="Proteomes" id="UP000553948">
    <property type="component" value="Unassembled WGS sequence"/>
</dbReference>
<feature type="active site" description="Glycyl thioester intermediate" evidence="6">
    <location>
        <position position="1643"/>
    </location>
</feature>
<evidence type="ECO:0000256" key="2">
    <source>
        <dbReference type="ARBA" id="ARBA00012483"/>
    </source>
</evidence>
<dbReference type="Gene3D" id="1.20.58.360">
    <property type="entry name" value="Shigella T3SS effector IpaH defines"/>
    <property type="match status" value="1"/>
</dbReference>
<keyword evidence="5" id="KW-0843">Virulence</keyword>
<proteinExistence type="inferred from homology"/>
<evidence type="ECO:0000313" key="10">
    <source>
        <dbReference type="Proteomes" id="UP000553948"/>
    </source>
</evidence>
<dbReference type="Pfam" id="PF14496">
    <property type="entry name" value="NEL"/>
    <property type="match status" value="1"/>
</dbReference>
<evidence type="ECO:0000256" key="3">
    <source>
        <dbReference type="ARBA" id="ARBA00022614"/>
    </source>
</evidence>
<dbReference type="Gene3D" id="3.80.10.10">
    <property type="entry name" value="Ribonuclease Inhibitor"/>
    <property type="match status" value="2"/>
</dbReference>
<comment type="caution">
    <text evidence="9">The sequence shown here is derived from an EMBL/GenBank/DDBJ whole genome shotgun (WGS) entry which is preliminary data.</text>
</comment>
<keyword evidence="3" id="KW-0433">Leucine-rich repeat</keyword>
<keyword evidence="6" id="KW-0964">Secreted</keyword>
<keyword evidence="6" id="KW-0808">Transferase</keyword>
<dbReference type="RefSeq" id="WP_176512577.1">
    <property type="nucleotide sequence ID" value="NZ_JACGDG010000001.1"/>
</dbReference>
<evidence type="ECO:0000256" key="5">
    <source>
        <dbReference type="ARBA" id="ARBA00023026"/>
    </source>
</evidence>
<feature type="coiled-coil region" evidence="7">
    <location>
        <begin position="964"/>
        <end position="991"/>
    </location>
</feature>
<dbReference type="GO" id="GO:0005576">
    <property type="term" value="C:extracellular region"/>
    <property type="evidence" value="ECO:0007669"/>
    <property type="project" value="UniProtKB-UniRule"/>
</dbReference>
<dbReference type="InterPro" id="IPR052595">
    <property type="entry name" value="LRRC69/RLP"/>
</dbReference>
<keyword evidence="6" id="KW-0833">Ubl conjugation pathway</keyword>
<name>A0A7W2QH00_PSEPU</name>
<dbReference type="EC" id="2.3.2.27" evidence="2"/>
<reference evidence="9 10" key="1">
    <citation type="submission" date="2020-07" db="EMBL/GenBank/DDBJ databases">
        <title>Diversity of carbapenemase encoding genes among Pseudomonas putida group clinical isolates in a tertiary Brazilian hospital.</title>
        <authorList>
            <person name="Alberto-Lei F."/>
            <person name="Nodari C.S."/>
            <person name="Streling A.P."/>
            <person name="Paulino J.T."/>
            <person name="Bessa-Neto F.O."/>
            <person name="Cayo R."/>
            <person name="Gales A.C."/>
        </authorList>
    </citation>
    <scope>NUCLEOTIDE SEQUENCE [LARGE SCALE GENOMIC DNA]</scope>
    <source>
        <strain evidence="9 10">12464</strain>
    </source>
</reference>
<dbReference type="InterPro" id="IPR001611">
    <property type="entry name" value="Leu-rich_rpt"/>
</dbReference>
<sequence length="1832" mass="204799">MNDFSIPPSPDHEAHPHHLIAGKAPAWMRNLPPDTYRHLRTAARPRAPWFEQACLERPAAARALVAEYGSYRRAQEQAHTLLASLPPLQGFACEQLTQAIEQRFGLRLDVTRTYLINASKAVAYKRSLTGDPLVDSQRALKLATQSLLHCALQNFEAAETHAEGLDVDTLTSRVVDSNTFLALQPLGQPIAMAAPAFAALVRELDIGGQYQTMIDAVYAPSTTPPAPSDAWQAFSDTEHSAFRLQVHMAFLTNAIDESLCQALLKLADDGQADYLGSPIRCAFLEVFGVTLTGAMAIGVVPSPERLLAYDVTLLPYKEVLITYLPGAPAPLMVHTTSHQVQAHVSQQISTLPVAELRALVPERHQHDFLEKARQEAAHWVAITLQPLRRPFVDALVHQKYQRLKDDARFHAVPTALEDQKTTQKRISYFSQLAFNAINVGAFFVPGLGQLMMGLSVIQLSYEVFEGFESWADGDRDKALDDLLDVLENLALTAALGAAGRAAGTPANEKIPVERPSFITELKPIELPDGQTRLWLPDLRPFAHDIVLPADLQPDEFGVYQHQGKMWLALEDQTYSIRQHPQTNDYHLEHPRGPERYQPRMLHNGAGAWLQEDERPREWQGLKLFRRLGHLTAAFDDQAARQIMQVSGTSEDVLRRVLAEREPLPALLQDTLLRFKLDHELERSHPEAPPHTRATLFEQRYAASLTAQGPRAELVRRVYPTLPRPVLETLLLSADEAELQALDHGKIPGRLGEEIRCFQHHIRLARAYEGLYLRAPRNWDSERLILHTLAQLPDWRADLRVVLEQRRFSPGQIDSIGPRQAALQRSIICARAGYIVGDAVDLDQEPVIHDTLYDALYEALTPSLRQALALDHGTALRQKIQAAPLLARQTLREVLGMRPARPGYTSPMRLADGRLGYPLSGMRARSGSVSRHSLLNVVRQLGQTVASPRAAELILSAMENSGMSRSAIQARLQQLRAQNAELQDRLNDWHQANPTSPPQRQPVLDEVRQAILQYWYDTAFAPAMGNAPTLRLQGVSLHEIPTRLPDFFTTSVRSLELVDTEPGGFLNWRQHETGLSDLLRQFSGLRALTIQRGYTPDSPPSAFALSLPLIAEHLRELESLTLLNQNIAISAYDVTQLAQLPRLRRLDLSGNRLADRNPPDFSELELDYLGLERSLLDHWPMGLNQAAMTRIREISLRDNSIRTLPALLLEEYHGSPDQAHVSLQGNTLIDEHVLRVLLSEDGHAERLSLSVTPNVQESLTHHLAQRRHLREVIDQWANASGSSAAPNQAVLASRNSIATALNAFWHAQEQGRTQTTLRLDNIALHLFPTELPGFFTERVRSLALAHVSGTTAQLERVLRLFPQLSRLTLDDYLEAQRSLPLAITHLTQLTDLTMRNMGFVIDQQALDSIGRLTHLVSLDLSGNRLGAISEAPATLQGLRRLDLNSTGLTQWPDWVNSLLPLDLLELSDNRLTELPPFIVENAENDFPISSISLYGNPLTNDLINRARTSSTSSYTFALDLPDHLLPTDSSDEGSIGSHLHIPVLDTSEDAPNVEDWLHGTADENQALKDTWQQLDAAGDAQNLLALVGRLRRAAPYRNGQSRQTFSQRVRMVLVKALVSPDNRALFNAVAQEALVQPDTGNQTCHDGALLVFQNLELLIANQELVIEAADSEENLYRELRRLYRLHELDTIARRRAAGRDEAEVRLAYRYRLSSELDLGVPLDRMLYEASADVHRSELDNAITQVQNGERGEAFLSFAADNARWVEHLRQAHVDRFAAIEQAYQAEVTDLPDRFPGSTLGALEGEFEALARNKLMKERNLIRELTIRAAPDRT</sequence>
<dbReference type="SMART" id="SM00369">
    <property type="entry name" value="LRR_TYP"/>
    <property type="match status" value="4"/>
</dbReference>
<dbReference type="EMBL" id="JACGDG010000001">
    <property type="protein sequence ID" value="MBA6114280.1"/>
    <property type="molecule type" value="Genomic_DNA"/>
</dbReference>
<dbReference type="GO" id="GO:0016567">
    <property type="term" value="P:protein ubiquitination"/>
    <property type="evidence" value="ECO:0007669"/>
    <property type="project" value="InterPro"/>
</dbReference>
<dbReference type="PANTHER" id="PTHR48057">
    <property type="entry name" value="LEUCINE-RICH REPEAT SERINE/THREONINE-PROTEIN KINASE 1"/>
    <property type="match status" value="1"/>
</dbReference>
<keyword evidence="4" id="KW-0677">Repeat</keyword>
<dbReference type="Pfam" id="PF20178">
    <property type="entry name" value="ToxA_N"/>
    <property type="match status" value="1"/>
</dbReference>
<dbReference type="Pfam" id="PF00560">
    <property type="entry name" value="LRR_1"/>
    <property type="match status" value="1"/>
</dbReference>
<comment type="catalytic activity">
    <reaction evidence="1">
        <text>S-ubiquitinyl-[E2 ubiquitin-conjugating enzyme]-L-cysteine + [acceptor protein]-L-lysine = [E2 ubiquitin-conjugating enzyme]-L-cysteine + N(6)-ubiquitinyl-[acceptor protein]-L-lysine.</text>
        <dbReference type="EC" id="2.3.2.27"/>
    </reaction>
</comment>
<evidence type="ECO:0000256" key="1">
    <source>
        <dbReference type="ARBA" id="ARBA00000900"/>
    </source>
</evidence>
<dbReference type="InterPro" id="IPR046673">
    <property type="entry name" value="ToxA_N"/>
</dbReference>
<keyword evidence="7" id="KW-0175">Coiled coil</keyword>
<evidence type="ECO:0000313" key="9">
    <source>
        <dbReference type="EMBL" id="MBA6114280.1"/>
    </source>
</evidence>
<dbReference type="GO" id="GO:0061630">
    <property type="term" value="F:ubiquitin protein ligase activity"/>
    <property type="evidence" value="ECO:0007669"/>
    <property type="project" value="UniProtKB-EC"/>
</dbReference>
<keyword evidence="6" id="KW-0832">Ubl conjugation</keyword>
<comment type="PTM">
    <text evidence="6">Ubiquitinated in the presence of host E1 ubiquitin-activating enzyme, E2 ubiquitin-conjugating enzyme and ubiquitin.</text>
</comment>
<keyword evidence="6" id="KW-1035">Host cytoplasm</keyword>
<evidence type="ECO:0000259" key="8">
    <source>
        <dbReference type="PROSITE" id="PS52053"/>
    </source>
</evidence>
<dbReference type="InterPro" id="IPR029487">
    <property type="entry name" value="NEL_dom"/>
</dbReference>
<evidence type="ECO:0000256" key="7">
    <source>
        <dbReference type="SAM" id="Coils"/>
    </source>
</evidence>